<feature type="compositionally biased region" description="Basic residues" evidence="1">
    <location>
        <begin position="1"/>
        <end position="18"/>
    </location>
</feature>
<accession>A0A221SVE5</accession>
<proteinExistence type="predicted"/>
<organism evidence="2 3">
    <name type="scientific">Deinococcus ficus</name>
    <dbReference type="NCBI Taxonomy" id="317577"/>
    <lineage>
        <taxon>Bacteria</taxon>
        <taxon>Thermotogati</taxon>
        <taxon>Deinococcota</taxon>
        <taxon>Deinococci</taxon>
        <taxon>Deinococcales</taxon>
        <taxon>Deinococcaceae</taxon>
        <taxon>Deinococcus</taxon>
    </lineage>
</organism>
<dbReference type="KEGG" id="dfc:DFI_05825"/>
<evidence type="ECO:0000256" key="1">
    <source>
        <dbReference type="SAM" id="MobiDB-lite"/>
    </source>
</evidence>
<gene>
    <name evidence="2" type="ORF">DFI_05825</name>
</gene>
<protein>
    <submittedName>
        <fullName evidence="2">Uncharacterized protein</fullName>
    </submittedName>
</protein>
<feature type="compositionally biased region" description="Low complexity" evidence="1">
    <location>
        <begin position="57"/>
        <end position="66"/>
    </location>
</feature>
<sequence length="254" mass="28063">MTGPRKGSRGHAPKKNSARSRDGSTRDTSRPRRTLAGLNDEPAAKETPSRKPGARPGGPRAAAGEGRASHPRKTGARSGGPSEGRPGERGGDRKRTGARPAGSAGSSTAGARSGAPRAPKVKKALPELRRVQLDAPAPDTVFVDRDGQKLTFPDSNLKRVAAKILTTRNKAWRYRAFSFPLFTDRGHEQSFHFDFYIYDAEDSVIRLILVVPYESREVWDRVGRFKRQYPMYTYELWTPEKLHGLDRPRASLGF</sequence>
<feature type="compositionally biased region" description="Basic and acidic residues" evidence="1">
    <location>
        <begin position="85"/>
        <end position="95"/>
    </location>
</feature>
<dbReference type="STRING" id="317577.GCA_000419625_02766"/>
<feature type="compositionally biased region" description="Low complexity" evidence="1">
    <location>
        <begin position="98"/>
        <end position="118"/>
    </location>
</feature>
<dbReference type="RefSeq" id="WP_027462483.1">
    <property type="nucleotide sequence ID" value="NZ_CP021081.1"/>
</dbReference>
<dbReference type="AlphaFoldDB" id="A0A221SVE5"/>
<feature type="compositionally biased region" description="Basic and acidic residues" evidence="1">
    <location>
        <begin position="19"/>
        <end position="30"/>
    </location>
</feature>
<evidence type="ECO:0000313" key="3">
    <source>
        <dbReference type="Proteomes" id="UP000259030"/>
    </source>
</evidence>
<dbReference type="EMBL" id="CP021081">
    <property type="protein sequence ID" value="ASN80581.1"/>
    <property type="molecule type" value="Genomic_DNA"/>
</dbReference>
<evidence type="ECO:0000313" key="2">
    <source>
        <dbReference type="EMBL" id="ASN80581.1"/>
    </source>
</evidence>
<reference evidence="2 3" key="1">
    <citation type="submission" date="2017-05" db="EMBL/GenBank/DDBJ databases">
        <title>The complete genome sequence of Deinococcus ficus isolated from the rhizosphere of the Ficus religiosa L. in Taiwan.</title>
        <authorList>
            <person name="Wu K.-M."/>
            <person name="Liao T.-L."/>
            <person name="Liu Y.-M."/>
            <person name="Young C.-C."/>
            <person name="Tsai S.-F."/>
        </authorList>
    </citation>
    <scope>NUCLEOTIDE SEQUENCE [LARGE SCALE GENOMIC DNA]</scope>
    <source>
        <strain evidence="2 3">CC-FR2-10</strain>
    </source>
</reference>
<dbReference type="Proteomes" id="UP000259030">
    <property type="component" value="Chromosome"/>
</dbReference>
<keyword evidence="3" id="KW-1185">Reference proteome</keyword>
<name>A0A221SVE5_9DEIO</name>
<feature type="region of interest" description="Disordered" evidence="1">
    <location>
        <begin position="1"/>
        <end position="126"/>
    </location>
</feature>